<evidence type="ECO:0000256" key="2">
    <source>
        <dbReference type="SAM" id="MobiDB-lite"/>
    </source>
</evidence>
<feature type="compositionally biased region" description="Polar residues" evidence="2">
    <location>
        <begin position="190"/>
        <end position="210"/>
    </location>
</feature>
<dbReference type="InterPro" id="IPR000626">
    <property type="entry name" value="Ubiquitin-like_dom"/>
</dbReference>
<dbReference type="GeneID" id="110988130"/>
<feature type="region of interest" description="Disordered" evidence="2">
    <location>
        <begin position="164"/>
        <end position="274"/>
    </location>
</feature>
<evidence type="ECO:0000313" key="5">
    <source>
        <dbReference type="Proteomes" id="UP000694845"/>
    </source>
</evidence>
<proteinExistence type="predicted"/>
<organism evidence="5 6">
    <name type="scientific">Acanthaster planci</name>
    <name type="common">Crown-of-thorns starfish</name>
    <dbReference type="NCBI Taxonomy" id="133434"/>
    <lineage>
        <taxon>Eukaryota</taxon>
        <taxon>Metazoa</taxon>
        <taxon>Echinodermata</taxon>
        <taxon>Eleutherozoa</taxon>
        <taxon>Asterozoa</taxon>
        <taxon>Asteroidea</taxon>
        <taxon>Valvatacea</taxon>
        <taxon>Valvatida</taxon>
        <taxon>Acanthasteridae</taxon>
        <taxon>Acanthaster</taxon>
    </lineage>
</organism>
<dbReference type="PANTHER" id="PTHR16155:SF19">
    <property type="entry name" value="DED DOMAIN-CONTAINING PROTEIN"/>
    <property type="match status" value="1"/>
</dbReference>
<sequence>MALQSYVDLEDALKAARVVYDHSQSRMVSRRKTVRKSKKAAFLSAFSMTKSVSIARENIKSPPFPRGKTKLKTNKSQSSVNQTKKKTLVQVFISTPLASTICLQLHPSTSISAVKDLLQDRLGVAPEKQHLFIRKKMELCDALSLEDHCIQQDTNMEMRLVVGLRGGGHGGRKKKKSAKRKEADTKHTSEQPSVPSEGGTANNLEGNSNVKAEGGQTDANGNVCAKVKEADAQPEPEGQTRGLDRREGREASVAGGKGSEQSYAPGGGGTTINIEGNKNIVKVEGDQTSISDNVPGLPVCMSEWTSDNVKQWLLNTGVSRSVADELHEGSIDGKVLKMYTKEDLFDDYSKMTKRDMRLILYSREEWLKAEKEQRSPLRRQQEEIRTEEYQFDRRSTGIHIDGDKNKVNVTGDTYVLLMTGVVSNDGQTDDALTSRSYERVYDPEGRQGNSAINDILQNIMRQFDGTVISRVTMGSLKFILLVKSRKGLDSLWAAYTSGELAQKFSEVLVTDELTTGDKSGIEIQLTILESDYEKGCRFFETLEKDPLQGTLPMRMSEWTPDYVKQWLFDIGVSCTLAVDFHEGSIDGKVLEMYTNEDLYDDYSKMTKRDLRLILYSREEWLKAEKQQARRQQEGIQETEHYWLQKSQHSPEDNQVPPLRLTCETNHSAVYHADPSSQPAVRPKTQKARVASSPKKEMTQIVLSPEQCPEATKHDEVQRDHGLKLTEKESIPEPDVPDYHCDTSSQQGPLSQFVGEEHHRIKSPVTETYTKEAPTGDDHTAIMRQMSAGEQTNEARLRVLLTGDKHGELDQSYFPVLIANRPSLPAKDELNTVESQFGFIKAIRWVTVWDFDSRSKLDGLCKLYHDDRMVSLQQPDLFKHIESEEEFRNSIEFPEKTVWVFANGREDDLNIQAPKMTLPDWHKERRKDVEASVTFFSQPSVIPEGRAVIVFLLLSDDDLDILCDTFGKVSSSFKGLQNIVCISQDQELYFKFVSYIKRWLPSEDEIVKRSVVGVQWQEVNRILMRMNGVNQTDKSELPFNSPGKCFLSVKQKDEWNDITVVCKNECENTDMDDTSPSYEQFVKRKELEFYRGEKVDWWNFAIGEKEEKLRRGCGQVLKRRGFGELLRKVSKPLNSSRMEESLIVTVTLLHQPGAGGSTLARHVLWELHKHHRCVVVNRVTNNTVNQILEVRQCGYEKGYSKKIPPVCVLVDNLDDVEVLDLIEDLEEKSKFMHVSGGTVCVLLHCKRNVDPHKMLKAKGKNNDLYVPLTQKLNPTEKEWFQQKYLELEHKEKENKTGDYIPDNLLAFMVMKEEFNKVYIKGVVLRILQDIKGNERKLIKMCSLLNSYIHEADIPISCCDTFMDSICLKGKRILFTRNILNWEKLVSASFKIMVVMTENRTIRMLHKSIAEEALKQTMLESGDQSLADVTLEFLDSELLRSHSYSRKILAKTTHNLLIRRERVGDGEETKTGFSVLIEDVCKTQGSDKAIEILRKGVENLKDAFVAQQLARFYLIKEKNFDMALSFAEVALEINHKNSYFWDTKGRVYKAHFDTLTEPYVIDKQVLGEEVWNDILSLSLEAMRTFRKSYEVSKEAVSTRIEYTGLYAELNVIFRLLQVILLCVEPFRTQGDVNVLGMYLLRLEIPPGVRHPSWDNESQCQVRQLKNRVDEVFEIMDNKTTYYKDGSTANVAGQKLDEMRENMKKYSVIYDRYYGEPQPVHKSRYSDKDPSSLAEHRRRLVEQQHCGSFREIFDHAKAKNRRRLEGCRELLLQNYRDYNSFDLRNIIFIYLALSSIGDQSVSANYVYKQFVRPFYAMDSPKAESCWPSFLLMMFLWPIEGVVSERRDRYDLTEHIMELKDRWSIDRYSKEKRIPQNHERVRRQTRSPMRPRTHFFLGQGEDLRVFAHITELHATERKLDRRDASDDVFWQSDLVKQRLVRLEGTLLNATTLLHCFHKDKDPIEIKLAVPYEKPPSQESVTFYLGFSWNGPVAYDVTLTDKEFRNEHAVQPSFHKAYPDLILSSVKSKVSPPDNISGIGKLQEKREILNKKIKELKCTSEQEGESKKQGKNEENIRERKAYERELEKVKQKLQRAWLQDDIYDESHAYWA</sequence>
<dbReference type="Gene3D" id="3.10.20.90">
    <property type="entry name" value="Phosphatidylinositol 3-kinase Catalytic Subunit, Chain A, domain 1"/>
    <property type="match status" value="1"/>
</dbReference>
<protein>
    <submittedName>
        <fullName evidence="6">Sterile alpha motif domain-containing protein 9-like isoform X1</fullName>
    </submittedName>
</protein>
<keyword evidence="1" id="KW-0175">Coiled coil</keyword>
<dbReference type="SUPFAM" id="SSF54236">
    <property type="entry name" value="Ubiquitin-like"/>
    <property type="match status" value="1"/>
</dbReference>
<gene>
    <name evidence="6" type="primary">LOC110988130</name>
</gene>
<feature type="compositionally biased region" description="Basic residues" evidence="2">
    <location>
        <begin position="170"/>
        <end position="179"/>
    </location>
</feature>
<dbReference type="SUPFAM" id="SSF47769">
    <property type="entry name" value="SAM/Pointed domain"/>
    <property type="match status" value="2"/>
</dbReference>
<dbReference type="PROSITE" id="PS50105">
    <property type="entry name" value="SAM_DOMAIN"/>
    <property type="match status" value="2"/>
</dbReference>
<feature type="coiled-coil region" evidence="1">
    <location>
        <begin position="2034"/>
        <end position="2094"/>
    </location>
</feature>
<reference evidence="6" key="1">
    <citation type="submission" date="2025-08" db="UniProtKB">
        <authorList>
            <consortium name="RefSeq"/>
        </authorList>
    </citation>
    <scope>IDENTIFICATION</scope>
</reference>
<keyword evidence="5" id="KW-1185">Reference proteome</keyword>
<dbReference type="RefSeq" id="XP_022107080.1">
    <property type="nucleotide sequence ID" value="XM_022251388.1"/>
</dbReference>
<feature type="compositionally biased region" description="Basic and acidic residues" evidence="2">
    <location>
        <begin position="180"/>
        <end position="189"/>
    </location>
</feature>
<dbReference type="OrthoDB" id="2337140at2759"/>
<dbReference type="KEGG" id="aplc:110988130"/>
<evidence type="ECO:0000259" key="4">
    <source>
        <dbReference type="PROSITE" id="PS50105"/>
    </source>
</evidence>
<dbReference type="InterPro" id="IPR029071">
    <property type="entry name" value="Ubiquitin-like_domsf"/>
</dbReference>
<dbReference type="InterPro" id="IPR001660">
    <property type="entry name" value="SAM"/>
</dbReference>
<dbReference type="Gene3D" id="1.10.150.50">
    <property type="entry name" value="Transcription Factor, Ets-1"/>
    <property type="match status" value="2"/>
</dbReference>
<evidence type="ECO:0000259" key="3">
    <source>
        <dbReference type="PROSITE" id="PS50053"/>
    </source>
</evidence>
<feature type="domain" description="Ubiquitin-like" evidence="3">
    <location>
        <begin position="89"/>
        <end position="158"/>
    </location>
</feature>
<evidence type="ECO:0000313" key="6">
    <source>
        <dbReference type="RefSeq" id="XP_022107080.1"/>
    </source>
</evidence>
<dbReference type="PROSITE" id="PS50053">
    <property type="entry name" value="UBIQUITIN_2"/>
    <property type="match status" value="1"/>
</dbReference>
<evidence type="ECO:0000256" key="1">
    <source>
        <dbReference type="SAM" id="Coils"/>
    </source>
</evidence>
<dbReference type="GO" id="GO:0005737">
    <property type="term" value="C:cytoplasm"/>
    <property type="evidence" value="ECO:0007669"/>
    <property type="project" value="TreeGrafter"/>
</dbReference>
<accession>A0A8B7ZQB5</accession>
<feature type="domain" description="SAM" evidence="4">
    <location>
        <begin position="304"/>
        <end position="370"/>
    </location>
</feature>
<dbReference type="PANTHER" id="PTHR16155">
    <property type="entry name" value="DED DOMAIN-CONTAINING PROTEIN"/>
    <property type="match status" value="1"/>
</dbReference>
<name>A0A8B7ZQB5_ACAPL</name>
<dbReference type="InterPro" id="IPR013761">
    <property type="entry name" value="SAM/pointed_sf"/>
</dbReference>
<dbReference type="Proteomes" id="UP000694845">
    <property type="component" value="Unplaced"/>
</dbReference>
<feature type="domain" description="SAM" evidence="4">
    <location>
        <begin position="558"/>
        <end position="631"/>
    </location>
</feature>